<gene>
    <name evidence="12" type="ORF">VP01_2755g3</name>
</gene>
<accession>A0A0L6V3N2</accession>
<dbReference type="EMBL" id="LAVV01007674">
    <property type="protein sequence ID" value="KNZ55142.1"/>
    <property type="molecule type" value="Genomic_DNA"/>
</dbReference>
<keyword evidence="7" id="KW-0378">Hydrolase</keyword>
<reference evidence="12 13" key="1">
    <citation type="submission" date="2015-08" db="EMBL/GenBank/DDBJ databases">
        <title>Next Generation Sequencing and Analysis of the Genome of Puccinia sorghi L Schw, the Causal Agent of Maize Common Rust.</title>
        <authorList>
            <person name="Rochi L."/>
            <person name="Burguener G."/>
            <person name="Darino M."/>
            <person name="Turjanski A."/>
            <person name="Kreff E."/>
            <person name="Dieguez M.J."/>
            <person name="Sacco F."/>
        </authorList>
    </citation>
    <scope>NUCLEOTIDE SEQUENCE [LARGE SCALE GENOMIC DNA]</scope>
    <source>
        <strain evidence="12 13">RO10H11247</strain>
    </source>
</reference>
<dbReference type="GO" id="GO:0005737">
    <property type="term" value="C:cytoplasm"/>
    <property type="evidence" value="ECO:0007669"/>
    <property type="project" value="UniProtKB-SubCell"/>
</dbReference>
<dbReference type="VEuPathDB" id="FungiDB:VP01_2755g3"/>
<protein>
    <recommendedName>
        <fullName evidence="5">acylaminoacyl-peptidase</fullName>
        <ecNumber evidence="5">3.4.19.1</ecNumber>
    </recommendedName>
    <alternativeName>
        <fullName evidence="8">Dipeptidyl-peptidase V</fullName>
    </alternativeName>
</protein>
<dbReference type="AlphaFoldDB" id="A0A0L6V3N2"/>
<evidence type="ECO:0000256" key="4">
    <source>
        <dbReference type="ARBA" id="ARBA00011881"/>
    </source>
</evidence>
<evidence type="ECO:0000256" key="9">
    <source>
        <dbReference type="SAM" id="MobiDB-lite"/>
    </source>
</evidence>
<dbReference type="Gene3D" id="3.40.50.1820">
    <property type="entry name" value="alpha/beta hydrolase"/>
    <property type="match status" value="1"/>
</dbReference>
<keyword evidence="13" id="KW-1185">Reference proteome</keyword>
<evidence type="ECO:0000313" key="12">
    <source>
        <dbReference type="EMBL" id="KNZ55142.1"/>
    </source>
</evidence>
<dbReference type="InterPro" id="IPR045550">
    <property type="entry name" value="AARE_N"/>
</dbReference>
<dbReference type="PANTHER" id="PTHR42776">
    <property type="entry name" value="SERINE PEPTIDASE S9 FAMILY MEMBER"/>
    <property type="match status" value="1"/>
</dbReference>
<comment type="caution">
    <text evidence="12">The sequence shown here is derived from an EMBL/GenBank/DDBJ whole genome shotgun (WGS) entry which is preliminary data.</text>
</comment>
<evidence type="ECO:0000256" key="6">
    <source>
        <dbReference type="ARBA" id="ARBA00022490"/>
    </source>
</evidence>
<comment type="catalytic activity">
    <reaction evidence="1">
        <text>Cleavage of an N-acetyl or N-formyl amino acid from the N-terminus of a polypeptide.</text>
        <dbReference type="EC" id="3.4.19.1"/>
    </reaction>
</comment>
<evidence type="ECO:0000256" key="8">
    <source>
        <dbReference type="ARBA" id="ARBA00032829"/>
    </source>
</evidence>
<evidence type="ECO:0000259" key="11">
    <source>
        <dbReference type="Pfam" id="PF19283"/>
    </source>
</evidence>
<proteinExistence type="inferred from homology"/>
<evidence type="ECO:0000256" key="5">
    <source>
        <dbReference type="ARBA" id="ARBA00012917"/>
    </source>
</evidence>
<sequence length="760" mass="85005">MVTINHNNSNNPSSEQNTEQLYSQLASIPSISSGRFISNHHSHPPEATSIRLDYSIRDHSRLVKVRAYQSYHLFKHPDRPSPAIINGALEFVDPQINYQSFSPTRSKYAVFRTITSPNKPPEKTFFLEIWDTQTHRQLFSHNLTSIHQSFLLNDTFGYPSWNSSETQLAYLAETSTEQDHTPSRSTWLERNRYVPDFGEQLTDIHLPAIFVVSLDDGFTKKSNQTLAPIVQLTHQSTDLSKLVLGQPVFGHSSDLESVEIFCTGFASLSDHRRLGLIYCQNRPSSIYQLSFKIPIIEKPTDRETIKPLHPTNFMCHRISALDRSARSPRLVKDLIVYLTNPIGGPHASCASLNVYELKTKKEKVLVGPVDEPNGDNPFPGLYIDDLPSQPTLGDPSDPQRAMIVISSIWGSVKKIITIDMQTGVTQAHLPPCDGSSPRHKFGLENWSMFLIQSQLSHLQSQIIRLPPNDLGPTDIVLTLPTLDLVRKLGKNKSSLVIVPHGGPHSTSLNEFSPSTAAMALLGYSIAYINYPGSLGGSNLASAFRLLKSFIVRRFGQKWVEELPKRLSIIDVDSCKLALDHLLSLRRIKELEVGNRIFVNGGSHGGFITAHLTSRYPELFAAACMRNPVVDLVGTASGGSDIPDWSYAEAGIKFPLLSSESSERSDIDEIGKVSVNETDFKILRDSSPIKFIQNVKTPTLILLGNQDRRVSNQQGLAWYHGLKSLKTEAELVLFKDNSHPLNSILAELHSFMIWFEFLSRR</sequence>
<name>A0A0L6V3N2_9BASI</name>
<dbReference type="GO" id="GO:0004252">
    <property type="term" value="F:serine-type endopeptidase activity"/>
    <property type="evidence" value="ECO:0007669"/>
    <property type="project" value="TreeGrafter"/>
</dbReference>
<dbReference type="InterPro" id="IPR029058">
    <property type="entry name" value="AB_hydrolase_fold"/>
</dbReference>
<feature type="region of interest" description="Disordered" evidence="9">
    <location>
        <begin position="1"/>
        <end position="21"/>
    </location>
</feature>
<comment type="subcellular location">
    <subcellularLocation>
        <location evidence="2">Cytoplasm</location>
    </subcellularLocation>
</comment>
<dbReference type="Pfam" id="PF19283">
    <property type="entry name" value="APEH_N"/>
    <property type="match status" value="1"/>
</dbReference>
<evidence type="ECO:0000313" key="13">
    <source>
        <dbReference type="Proteomes" id="UP000037035"/>
    </source>
</evidence>
<evidence type="ECO:0000256" key="1">
    <source>
        <dbReference type="ARBA" id="ARBA00000721"/>
    </source>
</evidence>
<dbReference type="GO" id="GO:0006508">
    <property type="term" value="P:proteolysis"/>
    <property type="evidence" value="ECO:0007669"/>
    <property type="project" value="InterPro"/>
</dbReference>
<dbReference type="OrthoDB" id="43744at2759"/>
<dbReference type="SUPFAM" id="SSF53474">
    <property type="entry name" value="alpha/beta-Hydrolases"/>
    <property type="match status" value="1"/>
</dbReference>
<dbReference type="STRING" id="27349.A0A0L6V3N2"/>
<feature type="domain" description="Peptidase S9 prolyl oligopeptidase catalytic" evidence="10">
    <location>
        <begin position="554"/>
        <end position="754"/>
    </location>
</feature>
<comment type="similarity">
    <text evidence="3">Belongs to the peptidase S9C family.</text>
</comment>
<evidence type="ECO:0000256" key="2">
    <source>
        <dbReference type="ARBA" id="ARBA00004496"/>
    </source>
</evidence>
<dbReference type="Pfam" id="PF00326">
    <property type="entry name" value="Peptidase_S9"/>
    <property type="match status" value="1"/>
</dbReference>
<dbReference type="GO" id="GO:0008242">
    <property type="term" value="F:omega peptidase activity"/>
    <property type="evidence" value="ECO:0007669"/>
    <property type="project" value="UniProtKB-EC"/>
</dbReference>
<dbReference type="FunFam" id="3.40.50.1820:FF:000903">
    <property type="entry name" value="Uncharacterized protein"/>
    <property type="match status" value="1"/>
</dbReference>
<evidence type="ECO:0000259" key="10">
    <source>
        <dbReference type="Pfam" id="PF00326"/>
    </source>
</evidence>
<organism evidence="12 13">
    <name type="scientific">Puccinia sorghi</name>
    <dbReference type="NCBI Taxonomy" id="27349"/>
    <lineage>
        <taxon>Eukaryota</taxon>
        <taxon>Fungi</taxon>
        <taxon>Dikarya</taxon>
        <taxon>Basidiomycota</taxon>
        <taxon>Pucciniomycotina</taxon>
        <taxon>Pucciniomycetes</taxon>
        <taxon>Pucciniales</taxon>
        <taxon>Pucciniaceae</taxon>
        <taxon>Puccinia</taxon>
    </lineage>
</organism>
<feature type="domain" description="Acylamino-acid-releasing enzyme N-terminal" evidence="11">
    <location>
        <begin position="101"/>
        <end position="424"/>
    </location>
</feature>
<evidence type="ECO:0000256" key="3">
    <source>
        <dbReference type="ARBA" id="ARBA00010040"/>
    </source>
</evidence>
<dbReference type="PANTHER" id="PTHR42776:SF4">
    <property type="entry name" value="ACYLAMINO-ACID-RELEASING ENZYME"/>
    <property type="match status" value="1"/>
</dbReference>
<dbReference type="EC" id="3.4.19.1" evidence="5"/>
<dbReference type="Proteomes" id="UP000037035">
    <property type="component" value="Unassembled WGS sequence"/>
</dbReference>
<keyword evidence="6" id="KW-0963">Cytoplasm</keyword>
<comment type="subunit">
    <text evidence="4">Homotetramer.</text>
</comment>
<evidence type="ECO:0000256" key="7">
    <source>
        <dbReference type="ARBA" id="ARBA00022801"/>
    </source>
</evidence>
<dbReference type="InterPro" id="IPR001375">
    <property type="entry name" value="Peptidase_S9_cat"/>
</dbReference>